<evidence type="ECO:0000313" key="2">
    <source>
        <dbReference type="Proteomes" id="UP000070456"/>
    </source>
</evidence>
<comment type="caution">
    <text evidence="1">The sequence shown here is derived from an EMBL/GenBank/DDBJ whole genome shotgun (WGS) entry which is preliminary data.</text>
</comment>
<organism evidence="1 2">
    <name type="scientific">Thermotalea metallivorans</name>
    <dbReference type="NCBI Taxonomy" id="520762"/>
    <lineage>
        <taxon>Bacteria</taxon>
        <taxon>Bacillati</taxon>
        <taxon>Bacillota</taxon>
        <taxon>Clostridia</taxon>
        <taxon>Peptostreptococcales</taxon>
        <taxon>Thermotaleaceae</taxon>
        <taxon>Thermotalea</taxon>
    </lineage>
</organism>
<dbReference type="STRING" id="520762.AN619_02340"/>
<accession>A0A140LCI4</accession>
<dbReference type="EMBL" id="LOEE01000006">
    <property type="protein sequence ID" value="KXG78259.1"/>
    <property type="molecule type" value="Genomic_DNA"/>
</dbReference>
<dbReference type="RefSeq" id="WP_157064858.1">
    <property type="nucleotide sequence ID" value="NZ_LOEE01000006.1"/>
</dbReference>
<dbReference type="AlphaFoldDB" id="A0A140LCI4"/>
<sequence length="54" mass="6366">MDEFLEVMDQLKQAQQNFNYADLEHIDIAIYQLKAAEELLAATIKELKEKREII</sequence>
<proteinExistence type="predicted"/>
<protein>
    <submittedName>
        <fullName evidence="1">Uncharacterized protein</fullName>
    </submittedName>
</protein>
<evidence type="ECO:0000313" key="1">
    <source>
        <dbReference type="EMBL" id="KXG78259.1"/>
    </source>
</evidence>
<gene>
    <name evidence="1" type="ORF">AN619_02340</name>
</gene>
<dbReference type="OrthoDB" id="2881376at2"/>
<keyword evidence="2" id="KW-1185">Reference proteome</keyword>
<reference evidence="1 2" key="1">
    <citation type="submission" date="2015-12" db="EMBL/GenBank/DDBJ databases">
        <title>Draft genome sequence of the thermoanaerobe Thermotalea metallivorans, an isolate from the runoff channel of the Great Artesian Basin, Australia.</title>
        <authorList>
            <person name="Patel B.K."/>
        </authorList>
    </citation>
    <scope>NUCLEOTIDE SEQUENCE [LARGE SCALE GENOMIC DNA]</scope>
    <source>
        <strain evidence="1 2">B2-1</strain>
    </source>
</reference>
<dbReference type="Proteomes" id="UP000070456">
    <property type="component" value="Unassembled WGS sequence"/>
</dbReference>
<name>A0A140LCI4_9FIRM</name>